<dbReference type="Pfam" id="PF01921">
    <property type="entry name" value="tRNA-synt_1f"/>
    <property type="match status" value="1"/>
</dbReference>
<protein>
    <submittedName>
        <fullName evidence="1">Uncharacterized protein</fullName>
    </submittedName>
</protein>
<evidence type="ECO:0000313" key="2">
    <source>
        <dbReference type="Proteomes" id="UP000179264"/>
    </source>
</evidence>
<organism evidence="1 2">
    <name type="scientific">Candidatus Zambryskibacteria bacterium RIFCSPHIGHO2_02_38_10.5</name>
    <dbReference type="NCBI Taxonomy" id="1802742"/>
    <lineage>
        <taxon>Bacteria</taxon>
        <taxon>Candidatus Zambryskiibacteriota</taxon>
    </lineage>
</organism>
<evidence type="ECO:0000313" key="1">
    <source>
        <dbReference type="EMBL" id="OHA92547.1"/>
    </source>
</evidence>
<dbReference type="GO" id="GO:0005524">
    <property type="term" value="F:ATP binding"/>
    <property type="evidence" value="ECO:0007669"/>
    <property type="project" value="InterPro"/>
</dbReference>
<dbReference type="GO" id="GO:0004824">
    <property type="term" value="F:lysine-tRNA ligase activity"/>
    <property type="evidence" value="ECO:0007669"/>
    <property type="project" value="InterPro"/>
</dbReference>
<name>A0A1G2T5H2_9BACT</name>
<dbReference type="GO" id="GO:0006430">
    <property type="term" value="P:lysyl-tRNA aminoacylation"/>
    <property type="evidence" value="ECO:0007669"/>
    <property type="project" value="InterPro"/>
</dbReference>
<dbReference type="AlphaFoldDB" id="A0A1G2T5H2"/>
<comment type="caution">
    <text evidence="1">The sequence shown here is derived from an EMBL/GenBank/DDBJ whole genome shotgun (WGS) entry which is preliminary data.</text>
</comment>
<accession>A0A1G2T5H2</accession>
<sequence>MKPYLYFDGLLKLTQEIRGTEVVHMGIRPYGFHAGNVMTFIVYPYLLCKYLEKLGKKAQFKFIVSINDWEQDILDGPNPRKYPFNIFPKNTSIYFVPDEKGCCKSVADHWQPIIERNLLVLKNKYPHISFQFVRNSELINFSFCRELLQETMENPLEQFEILKANSDNETLESPIQYAGVICPRCHRANGKTTVMGNEIISWTCGKCNYTTQDSIKNFQYWWYHKPMLLARMEIFKIDITLSGGDHYSEGDFNIRKAFIKKYSPKTKEPRMLFTPTVVTLEGERMSKSRNNTEFANILKLINVADGFKGGEIMLTEDLIEKNVNEKDYSYIL</sequence>
<dbReference type="InterPro" id="IPR002904">
    <property type="entry name" value="Lys-tRNA-ligase"/>
</dbReference>
<reference evidence="1 2" key="1">
    <citation type="journal article" date="2016" name="Nat. Commun.">
        <title>Thousands of microbial genomes shed light on interconnected biogeochemical processes in an aquifer system.</title>
        <authorList>
            <person name="Anantharaman K."/>
            <person name="Brown C.T."/>
            <person name="Hug L.A."/>
            <person name="Sharon I."/>
            <person name="Castelle C.J."/>
            <person name="Probst A.J."/>
            <person name="Thomas B.C."/>
            <person name="Singh A."/>
            <person name="Wilkins M.J."/>
            <person name="Karaoz U."/>
            <person name="Brodie E.L."/>
            <person name="Williams K.H."/>
            <person name="Hubbard S.S."/>
            <person name="Banfield J.F."/>
        </authorList>
    </citation>
    <scope>NUCLEOTIDE SEQUENCE [LARGE SCALE GENOMIC DNA]</scope>
</reference>
<dbReference type="Proteomes" id="UP000179264">
    <property type="component" value="Unassembled WGS sequence"/>
</dbReference>
<dbReference type="GO" id="GO:0005737">
    <property type="term" value="C:cytoplasm"/>
    <property type="evidence" value="ECO:0007669"/>
    <property type="project" value="InterPro"/>
</dbReference>
<gene>
    <name evidence="1" type="ORF">A2W58_00920</name>
</gene>
<dbReference type="SUPFAM" id="SSF52374">
    <property type="entry name" value="Nucleotidylyl transferase"/>
    <property type="match status" value="1"/>
</dbReference>
<proteinExistence type="predicted"/>
<dbReference type="EMBL" id="MHVL01000046">
    <property type="protein sequence ID" value="OHA92547.1"/>
    <property type="molecule type" value="Genomic_DNA"/>
</dbReference>